<gene>
    <name evidence="3" type="ORF">AVDCRST_MAG19-2704</name>
</gene>
<evidence type="ECO:0000259" key="2">
    <source>
        <dbReference type="Pfam" id="PF01425"/>
    </source>
</evidence>
<dbReference type="EMBL" id="CADCWL010000134">
    <property type="protein sequence ID" value="CAA9570266.1"/>
    <property type="molecule type" value="Genomic_DNA"/>
</dbReference>
<accession>A0A6J4V6C0</accession>
<dbReference type="PANTHER" id="PTHR42678">
    <property type="entry name" value="AMIDASE"/>
    <property type="match status" value="1"/>
</dbReference>
<dbReference type="AlphaFoldDB" id="A0A6J4V6C0"/>
<feature type="domain" description="Amidase" evidence="2">
    <location>
        <begin position="39"/>
        <end position="490"/>
    </location>
</feature>
<organism evidence="3">
    <name type="scientific">uncultured Thermomicrobiales bacterium</name>
    <dbReference type="NCBI Taxonomy" id="1645740"/>
    <lineage>
        <taxon>Bacteria</taxon>
        <taxon>Pseudomonadati</taxon>
        <taxon>Thermomicrobiota</taxon>
        <taxon>Thermomicrobia</taxon>
        <taxon>Thermomicrobiales</taxon>
        <taxon>environmental samples</taxon>
    </lineage>
</organism>
<evidence type="ECO:0000313" key="3">
    <source>
        <dbReference type="EMBL" id="CAA9570266.1"/>
    </source>
</evidence>
<dbReference type="SUPFAM" id="SSF75304">
    <property type="entry name" value="Amidase signature (AS) enzymes"/>
    <property type="match status" value="1"/>
</dbReference>
<evidence type="ECO:0000256" key="1">
    <source>
        <dbReference type="SAM" id="MobiDB-lite"/>
    </source>
</evidence>
<dbReference type="InterPro" id="IPR023631">
    <property type="entry name" value="Amidase_dom"/>
</dbReference>
<protein>
    <submittedName>
        <fullName evidence="3">Secreted amidase SCO6344</fullName>
    </submittedName>
</protein>
<name>A0A6J4V6C0_9BACT</name>
<feature type="region of interest" description="Disordered" evidence="1">
    <location>
        <begin position="505"/>
        <end position="551"/>
    </location>
</feature>
<dbReference type="Gene3D" id="3.90.1300.10">
    <property type="entry name" value="Amidase signature (AS) domain"/>
    <property type="match status" value="1"/>
</dbReference>
<dbReference type="InterPro" id="IPR036928">
    <property type="entry name" value="AS_sf"/>
</dbReference>
<dbReference type="NCBIfam" id="NF005300">
    <property type="entry name" value="PRK06828.1"/>
    <property type="match status" value="1"/>
</dbReference>
<dbReference type="Pfam" id="PF01425">
    <property type="entry name" value="Amidase"/>
    <property type="match status" value="1"/>
</dbReference>
<dbReference type="PANTHER" id="PTHR42678:SF34">
    <property type="entry name" value="OS04G0183300 PROTEIN"/>
    <property type="match status" value="1"/>
</dbReference>
<reference evidence="3" key="1">
    <citation type="submission" date="2020-02" db="EMBL/GenBank/DDBJ databases">
        <authorList>
            <person name="Meier V. D."/>
        </authorList>
    </citation>
    <scope>NUCLEOTIDE SEQUENCE</scope>
    <source>
        <strain evidence="3">AVDCRST_MAG19</strain>
    </source>
</reference>
<proteinExistence type="predicted"/>
<sequence length="551" mass="56964">MTPTAAVSADRSPSPELEELTLADLRAALDAGRFTSRRLVEGYLARIEALDRGGPGINAIMETNPDALAIADGLDRELADGRLRGPLHGVPILLKDNIDTADAMLTTAGSLALVGSRPRQDAFVAARLREAGAVLLGKTTLSEWANFRSTRSASGWSGRGGQCRNPYALDRSPCGSSSGSAAAVAANLAAAALGTETDGSIVCPSAMCSVVGIKPTVGLTSRAGVIPISRSQDTVGPHARTVADAALLLGALTGVDPRDPTTVASDGHAHADYTPFLDADGLRGARIGIAREHFFGYSREADAIVEAGVEVMRRLGAEIVDPADIPTAAALKEEPGELEVLLHEFKAGLDAYLAERGDPGAGSLADLIRFNAEHAGEEMPFFGQELFEQAQAKGPLTDSGYLAALAKNRRLSREEGIDAVLARHRLDALVAPTGSPPWTIDAVNGDHYLGASSGPAAMAGYPIVTVPAGYAHGLPVGISFVGTAWSEPTLIRLAHAFEQATRVRRPPGYLPSTTVPDVDRHLDAPGGGSADAATGGQTAPPVAPGTVEGTT</sequence>
<dbReference type="NCBIfam" id="NF006006">
    <property type="entry name" value="PRK08137.1"/>
    <property type="match status" value="1"/>
</dbReference>